<evidence type="ECO:0000256" key="4">
    <source>
        <dbReference type="ARBA" id="ARBA00023027"/>
    </source>
</evidence>
<evidence type="ECO:0000256" key="1">
    <source>
        <dbReference type="ARBA" id="ARBA00005010"/>
    </source>
</evidence>
<keyword evidence="4" id="KW-0520">NAD</keyword>
<comment type="caution">
    <text evidence="8">The sequence shown here is derived from an EMBL/GenBank/DDBJ whole genome shotgun (WGS) entry which is preliminary data.</text>
</comment>
<dbReference type="InterPro" id="IPR006367">
    <property type="entry name" value="Sirohaem_synthase_N"/>
</dbReference>
<dbReference type="GO" id="GO:0043115">
    <property type="term" value="F:precorrin-2 dehydrogenase activity"/>
    <property type="evidence" value="ECO:0007669"/>
    <property type="project" value="UniProtKB-EC"/>
</dbReference>
<evidence type="ECO:0000313" key="9">
    <source>
        <dbReference type="Proteomes" id="UP000554766"/>
    </source>
</evidence>
<evidence type="ECO:0000256" key="3">
    <source>
        <dbReference type="ARBA" id="ARBA00023002"/>
    </source>
</evidence>
<keyword evidence="3" id="KW-0560">Oxidoreductase</keyword>
<accession>A0A7L4PBP1</accession>
<dbReference type="Proteomes" id="UP000554766">
    <property type="component" value="Unassembled WGS sequence"/>
</dbReference>
<dbReference type="GO" id="GO:0019354">
    <property type="term" value="P:siroheme biosynthetic process"/>
    <property type="evidence" value="ECO:0007669"/>
    <property type="project" value="UniProtKB-UniPathway"/>
</dbReference>
<evidence type="ECO:0000256" key="6">
    <source>
        <dbReference type="ARBA" id="ARBA00047561"/>
    </source>
</evidence>
<dbReference type="Gene3D" id="3.40.50.720">
    <property type="entry name" value="NAD(P)-binding Rossmann-like Domain"/>
    <property type="match status" value="1"/>
</dbReference>
<dbReference type="PANTHER" id="PTHR35330:SF1">
    <property type="entry name" value="SIROHEME BIOSYNTHESIS PROTEIN MET8"/>
    <property type="match status" value="1"/>
</dbReference>
<dbReference type="PANTHER" id="PTHR35330">
    <property type="entry name" value="SIROHEME BIOSYNTHESIS PROTEIN MET8"/>
    <property type="match status" value="1"/>
</dbReference>
<dbReference type="AlphaFoldDB" id="A0A7L4PBP1"/>
<reference evidence="8 9" key="1">
    <citation type="journal article" date="2020" name="Nat. Commun.">
        <title>The structures of two archaeal type IV pili illuminate evolutionary relationships.</title>
        <authorList>
            <person name="Wang F."/>
            <person name="Baquero D.P."/>
            <person name="Su Z."/>
            <person name="Beltran L.C."/>
            <person name="Prangishvili D."/>
            <person name="Krupovic M."/>
            <person name="Egelman E.H."/>
        </authorList>
    </citation>
    <scope>NUCLEOTIDE SEQUENCE [LARGE SCALE GENOMIC DNA]</scope>
    <source>
        <strain evidence="8 9">2GA</strain>
    </source>
</reference>
<protein>
    <recommendedName>
        <fullName evidence="2">precorrin-2 dehydrogenase</fullName>
        <ecNumber evidence="2">1.3.1.76</ecNumber>
    </recommendedName>
</protein>
<keyword evidence="5" id="KW-0627">Porphyrin biosynthesis</keyword>
<gene>
    <name evidence="8" type="ORF">HC235_09265</name>
</gene>
<dbReference type="SUPFAM" id="SSF75615">
    <property type="entry name" value="Siroheme synthase middle domains-like"/>
    <property type="match status" value="1"/>
</dbReference>
<evidence type="ECO:0000256" key="2">
    <source>
        <dbReference type="ARBA" id="ARBA00012400"/>
    </source>
</evidence>
<comment type="catalytic activity">
    <reaction evidence="6">
        <text>precorrin-2 + NAD(+) = sirohydrochlorin + NADH + 2 H(+)</text>
        <dbReference type="Rhea" id="RHEA:15613"/>
        <dbReference type="ChEBI" id="CHEBI:15378"/>
        <dbReference type="ChEBI" id="CHEBI:57540"/>
        <dbReference type="ChEBI" id="CHEBI:57945"/>
        <dbReference type="ChEBI" id="CHEBI:58351"/>
        <dbReference type="ChEBI" id="CHEBI:58827"/>
        <dbReference type="EC" id="1.3.1.76"/>
    </reaction>
</comment>
<dbReference type="SUPFAM" id="SSF51735">
    <property type="entry name" value="NAD(P)-binding Rossmann-fold domains"/>
    <property type="match status" value="1"/>
</dbReference>
<keyword evidence="7" id="KW-0175">Coiled coil</keyword>
<sequence>MRIPLWVEASRLKVLVFGGGSVGARRAKFFSAAGAEVRVLAKKVVPELQVLGVEIKLVDLYQYDPSDDIRWADVVVVAVDDPVLAEQLFRKAESMGKLVNDATDASRTHVVVPYERVVGGLRIAVTSEGAAGTPARLSLDVIEGCIKNSWIPLFFQIYKQLKAEAKEAIKETKKRLAYYQALVEDEEFLELVKAGRAQEALARGRAIMSKILNLA</sequence>
<dbReference type="GO" id="GO:0004325">
    <property type="term" value="F:ferrochelatase activity"/>
    <property type="evidence" value="ECO:0007669"/>
    <property type="project" value="InterPro"/>
</dbReference>
<proteinExistence type="predicted"/>
<dbReference type="UniPathway" id="UPA00262">
    <property type="reaction ID" value="UER00222"/>
</dbReference>
<dbReference type="InterPro" id="IPR036291">
    <property type="entry name" value="NAD(P)-bd_dom_sf"/>
</dbReference>
<dbReference type="EC" id="1.3.1.76" evidence="2"/>
<organism evidence="8 9">
    <name type="scientific">Pyrobaculum arsenaticum</name>
    <dbReference type="NCBI Taxonomy" id="121277"/>
    <lineage>
        <taxon>Archaea</taxon>
        <taxon>Thermoproteota</taxon>
        <taxon>Thermoprotei</taxon>
        <taxon>Thermoproteales</taxon>
        <taxon>Thermoproteaceae</taxon>
        <taxon>Pyrobaculum</taxon>
    </lineage>
</organism>
<name>A0A7L4PBP1_9CREN</name>
<evidence type="ECO:0000313" key="8">
    <source>
        <dbReference type="EMBL" id="NYR16113.1"/>
    </source>
</evidence>
<feature type="coiled-coil region" evidence="7">
    <location>
        <begin position="155"/>
        <end position="182"/>
    </location>
</feature>
<dbReference type="OMA" id="THVVVPY"/>
<dbReference type="RefSeq" id="WP_011901697.1">
    <property type="nucleotide sequence ID" value="NZ_JAAVJF010000004.1"/>
</dbReference>
<evidence type="ECO:0000256" key="7">
    <source>
        <dbReference type="SAM" id="Coils"/>
    </source>
</evidence>
<evidence type="ECO:0000256" key="5">
    <source>
        <dbReference type="ARBA" id="ARBA00023244"/>
    </source>
</evidence>
<dbReference type="GeneID" id="5054927"/>
<comment type="pathway">
    <text evidence="1">Porphyrin-containing compound metabolism; siroheme biosynthesis; sirohydrochlorin from precorrin-2: step 1/1.</text>
</comment>
<dbReference type="EMBL" id="JAAVJF010000004">
    <property type="protein sequence ID" value="NYR16113.1"/>
    <property type="molecule type" value="Genomic_DNA"/>
</dbReference>
<keyword evidence="9" id="KW-1185">Reference proteome</keyword>
<dbReference type="Pfam" id="PF13241">
    <property type="entry name" value="NAD_binding_7"/>
    <property type="match status" value="1"/>
</dbReference>
<dbReference type="NCBIfam" id="TIGR01470">
    <property type="entry name" value="cysG_Nterm"/>
    <property type="match status" value="1"/>
</dbReference>
<dbReference type="InterPro" id="IPR028161">
    <property type="entry name" value="Met8-like"/>
</dbReference>